<keyword evidence="2" id="KW-1185">Reference proteome</keyword>
<dbReference type="PATRIC" id="fig|1225564.3.peg.3710"/>
<dbReference type="STRING" id="1225564.AA309_14220"/>
<name>A0A0H1RBA7_9HYPH</name>
<dbReference type="RefSeq" id="WP_047189690.1">
    <property type="nucleotide sequence ID" value="NZ_LCYG01000033.1"/>
</dbReference>
<gene>
    <name evidence="1" type="ORF">AA309_14220</name>
</gene>
<dbReference type="AlphaFoldDB" id="A0A0H1RBA7"/>
<dbReference type="Pfam" id="PF07845">
    <property type="entry name" value="DUF1636"/>
    <property type="match status" value="1"/>
</dbReference>
<dbReference type="CDD" id="cd02980">
    <property type="entry name" value="TRX_Fd_family"/>
    <property type="match status" value="1"/>
</dbReference>
<accession>A0A0H1RBA7</accession>
<reference evidence="1 2" key="1">
    <citation type="submission" date="2015-05" db="EMBL/GenBank/DDBJ databases">
        <title>Draft genome sequence of Microvirga vignae strain BR3299, a novel nitrogen fixing bacteria isolated from Brazil semi-aired region.</title>
        <authorList>
            <person name="Zilli J.E."/>
            <person name="Passos S.R."/>
            <person name="Leite J."/>
            <person name="Baldani J.I."/>
            <person name="Xavier G.R."/>
            <person name="Rumjaneck N.G."/>
            <person name="Simoes-Araujo J.L."/>
        </authorList>
    </citation>
    <scope>NUCLEOTIDE SEQUENCE [LARGE SCALE GENOMIC DNA]</scope>
    <source>
        <strain evidence="1 2">BR3299</strain>
    </source>
</reference>
<sequence>MTSTPAEICLHVCITCREAGGPDDKALRPGAILHRTLTEALAQPGAPAVRVEAVECLSVCKRPCTIAVSGPGRWTYIYGDLNAETSVETILDGLRRYAATSDGLVPWRERPEAFRKGVVARIPPFKTSSAA</sequence>
<dbReference type="SUPFAM" id="SSF52833">
    <property type="entry name" value="Thioredoxin-like"/>
    <property type="match status" value="1"/>
</dbReference>
<dbReference type="OrthoDB" id="424426at2"/>
<dbReference type="InterPro" id="IPR012863">
    <property type="entry name" value="DUF1636"/>
</dbReference>
<dbReference type="EMBL" id="LCYG01000033">
    <property type="protein sequence ID" value="KLK92488.1"/>
    <property type="molecule type" value="Genomic_DNA"/>
</dbReference>
<protein>
    <submittedName>
        <fullName evidence="1">Metal-binding protein</fullName>
    </submittedName>
</protein>
<proteinExistence type="predicted"/>
<dbReference type="InterPro" id="IPR036249">
    <property type="entry name" value="Thioredoxin-like_sf"/>
</dbReference>
<dbReference type="Proteomes" id="UP000035489">
    <property type="component" value="Unassembled WGS sequence"/>
</dbReference>
<evidence type="ECO:0000313" key="1">
    <source>
        <dbReference type="EMBL" id="KLK92488.1"/>
    </source>
</evidence>
<comment type="caution">
    <text evidence="1">The sequence shown here is derived from an EMBL/GenBank/DDBJ whole genome shotgun (WGS) entry which is preliminary data.</text>
</comment>
<evidence type="ECO:0000313" key="2">
    <source>
        <dbReference type="Proteomes" id="UP000035489"/>
    </source>
</evidence>
<organism evidence="1 2">
    <name type="scientific">Microvirga vignae</name>
    <dbReference type="NCBI Taxonomy" id="1225564"/>
    <lineage>
        <taxon>Bacteria</taxon>
        <taxon>Pseudomonadati</taxon>
        <taxon>Pseudomonadota</taxon>
        <taxon>Alphaproteobacteria</taxon>
        <taxon>Hyphomicrobiales</taxon>
        <taxon>Methylobacteriaceae</taxon>
        <taxon>Microvirga</taxon>
    </lineage>
</organism>